<dbReference type="EMBL" id="BKCJ010222409">
    <property type="protein sequence ID" value="GEY91915.1"/>
    <property type="molecule type" value="Genomic_DNA"/>
</dbReference>
<feature type="non-terminal residue" evidence="6">
    <location>
        <position position="1"/>
    </location>
</feature>
<dbReference type="InterPro" id="IPR043502">
    <property type="entry name" value="DNA/RNA_pol_sf"/>
</dbReference>
<evidence type="ECO:0000256" key="1">
    <source>
        <dbReference type="ARBA" id="ARBA00022723"/>
    </source>
</evidence>
<gene>
    <name evidence="6" type="ORF">Tci_463889</name>
</gene>
<keyword evidence="3" id="KW-0175">Coiled coil</keyword>
<organism evidence="6">
    <name type="scientific">Tanacetum cinerariifolium</name>
    <name type="common">Dalmatian daisy</name>
    <name type="synonym">Chrysanthemum cinerariifolium</name>
    <dbReference type="NCBI Taxonomy" id="118510"/>
    <lineage>
        <taxon>Eukaryota</taxon>
        <taxon>Viridiplantae</taxon>
        <taxon>Streptophyta</taxon>
        <taxon>Embryophyta</taxon>
        <taxon>Tracheophyta</taxon>
        <taxon>Spermatophyta</taxon>
        <taxon>Magnoliopsida</taxon>
        <taxon>eudicotyledons</taxon>
        <taxon>Gunneridae</taxon>
        <taxon>Pentapetalae</taxon>
        <taxon>asterids</taxon>
        <taxon>campanulids</taxon>
        <taxon>Asterales</taxon>
        <taxon>Asteraceae</taxon>
        <taxon>Asteroideae</taxon>
        <taxon>Anthemideae</taxon>
        <taxon>Anthemidinae</taxon>
        <taxon>Tanacetum</taxon>
    </lineage>
</organism>
<feature type="domain" description="Integrase catalytic" evidence="5">
    <location>
        <begin position="454"/>
        <end position="628"/>
    </location>
</feature>
<feature type="region of interest" description="Disordered" evidence="4">
    <location>
        <begin position="359"/>
        <end position="385"/>
    </location>
</feature>
<proteinExistence type="predicted"/>
<dbReference type="InterPro" id="IPR001584">
    <property type="entry name" value="Integrase_cat-core"/>
</dbReference>
<evidence type="ECO:0000256" key="2">
    <source>
        <dbReference type="ARBA" id="ARBA00022801"/>
    </source>
</evidence>
<evidence type="ECO:0000256" key="4">
    <source>
        <dbReference type="SAM" id="MobiDB-lite"/>
    </source>
</evidence>
<dbReference type="InterPro" id="IPR012337">
    <property type="entry name" value="RNaseH-like_sf"/>
</dbReference>
<dbReference type="AlphaFoldDB" id="A0A699I139"/>
<keyword evidence="1" id="KW-0479">Metal-binding</keyword>
<dbReference type="SUPFAM" id="SSF56672">
    <property type="entry name" value="DNA/RNA polymerases"/>
    <property type="match status" value="1"/>
</dbReference>
<dbReference type="GO" id="GO:0003676">
    <property type="term" value="F:nucleic acid binding"/>
    <property type="evidence" value="ECO:0007669"/>
    <property type="project" value="InterPro"/>
</dbReference>
<dbReference type="InterPro" id="IPR039537">
    <property type="entry name" value="Retrotran_Ty1/copia-like"/>
</dbReference>
<dbReference type="SUPFAM" id="SSF53098">
    <property type="entry name" value="Ribonuclease H-like"/>
    <property type="match status" value="1"/>
</dbReference>
<evidence type="ECO:0000256" key="3">
    <source>
        <dbReference type="SAM" id="Coils"/>
    </source>
</evidence>
<dbReference type="GO" id="GO:0015074">
    <property type="term" value="P:DNA integration"/>
    <property type="evidence" value="ECO:0007669"/>
    <property type="project" value="InterPro"/>
</dbReference>
<dbReference type="Pfam" id="PF07727">
    <property type="entry name" value="RVT_2"/>
    <property type="match status" value="1"/>
</dbReference>
<sequence>PQVVSDAKLPILNLNEFDIWKMRIEQYFLMTDYSLWEVILNGDSPSPTRVIEVSTVASAKIPASALPNVDTLSNAIIYSFFASQSNSLQLDNDDLKQIDANDLEEMDLKWQMAMLTSVRTATRKDTLQGSVGLLRTKEGMAKIKKAEQERDDLKLKLEKFQTSSKNLSQLLDIQTNDKTGLGYNTQVFTRFMFDCDDFFTFESNESLPPSPIYDRYQSGDGYHVVPTPYTGTFMPPKHDLVFHNAPTDNETVHTAFNVELYPTKPNNDLSHTHRPSAPIIEDWVFDSEEDSEAEISQNALNFVQPTKQVKTPRPSVKTKHVIPIAVLTKSKLILITAARLVITTIPNSHVTRPRLAKPIITKPHSPPRRNINRSPSPHASTFPPKVTTAKTPMVTVVKGNCVWKPKCPILDHVSRNTSASMTLKRFDYNDALGRSKNMSYLFDFKELNGGYVSFGGNPKGGKISGKGKIRIGKLDFDDVYFVKELKFDLFSVSQMCDKKNNVLFIDTECLVLSPEFKLPDENQVLLRVPRENNISDNGTELKNNDLNQFCRMKGIKREFSVPRTHQQNGIAERKNRTLIEATKTMLADSLLPIPFWAEAVNTACYVQNRVLVTKPQNKTPYELLHGRTPSIGFMRPFGCPATILNTLDPLGKFDGKVDEGFLVGYSVISKAFRVFNKFEDFSNNSINEVNVVHSTILAVWQISTNSTNTFSAAGPSNVAVSPTHGKSSHMDYSQYPNDPNMPELEDITYSDDEEDVGVEADFTNLKTSITVSHIPTTRVHKDHPVIQIIVDLSSATQTRSMSRVAQDQGYTQEEGIDYEEVFALVARIKAIRLFLAYASFMGFMVHQMDVKSAFLYKTIEEEVYVYQPPGFKDPNYPDKVYKVVKALYQLHQAPRAWYKTLASYLLENGFQRGEIDQTLFIKRQKGDILLVQIYVDDIIFGSTNKDLCKAFEKLMKDKF</sequence>
<comment type="caution">
    <text evidence="6">The sequence shown here is derived from an EMBL/GenBank/DDBJ whole genome shotgun (WGS) entry which is preliminary data.</text>
</comment>
<reference evidence="6" key="1">
    <citation type="journal article" date="2019" name="Sci. Rep.">
        <title>Draft genome of Tanacetum cinerariifolium, the natural source of mosquito coil.</title>
        <authorList>
            <person name="Yamashiro T."/>
            <person name="Shiraishi A."/>
            <person name="Satake H."/>
            <person name="Nakayama K."/>
        </authorList>
    </citation>
    <scope>NUCLEOTIDE SEQUENCE</scope>
</reference>
<dbReference type="PANTHER" id="PTHR42648">
    <property type="entry name" value="TRANSPOSASE, PUTATIVE-RELATED"/>
    <property type="match status" value="1"/>
</dbReference>
<evidence type="ECO:0000259" key="5">
    <source>
        <dbReference type="PROSITE" id="PS50994"/>
    </source>
</evidence>
<protein>
    <submittedName>
        <fullName evidence="6">Retrovirus-related Pol polyprotein from transposon TNT 1-94</fullName>
    </submittedName>
</protein>
<dbReference type="GO" id="GO:0046872">
    <property type="term" value="F:metal ion binding"/>
    <property type="evidence" value="ECO:0007669"/>
    <property type="project" value="UniProtKB-KW"/>
</dbReference>
<accession>A0A699I139</accession>
<keyword evidence="2" id="KW-0378">Hydrolase</keyword>
<dbReference type="PROSITE" id="PS50994">
    <property type="entry name" value="INTEGRASE"/>
    <property type="match status" value="1"/>
</dbReference>
<dbReference type="InterPro" id="IPR013103">
    <property type="entry name" value="RVT_2"/>
</dbReference>
<dbReference type="Gene3D" id="3.30.420.10">
    <property type="entry name" value="Ribonuclease H-like superfamily/Ribonuclease H"/>
    <property type="match status" value="1"/>
</dbReference>
<dbReference type="PANTHER" id="PTHR42648:SF32">
    <property type="entry name" value="RIBONUCLEASE H-LIKE DOMAIN, GAG-PRE-INTEGRASE DOMAIN PROTEIN-RELATED"/>
    <property type="match status" value="1"/>
</dbReference>
<dbReference type="GO" id="GO:0016787">
    <property type="term" value="F:hydrolase activity"/>
    <property type="evidence" value="ECO:0007669"/>
    <property type="project" value="UniProtKB-KW"/>
</dbReference>
<feature type="coiled-coil region" evidence="3">
    <location>
        <begin position="136"/>
        <end position="163"/>
    </location>
</feature>
<evidence type="ECO:0000313" key="6">
    <source>
        <dbReference type="EMBL" id="GEY91915.1"/>
    </source>
</evidence>
<dbReference type="InterPro" id="IPR036397">
    <property type="entry name" value="RNaseH_sf"/>
</dbReference>
<name>A0A699I139_TANCI</name>